<comment type="caution">
    <text evidence="7">The sequence shown here is derived from an EMBL/GenBank/DDBJ whole genome shotgun (WGS) entry which is preliminary data.</text>
</comment>
<evidence type="ECO:0000256" key="3">
    <source>
        <dbReference type="ARBA" id="ARBA00022741"/>
    </source>
</evidence>
<evidence type="ECO:0000256" key="2">
    <source>
        <dbReference type="ARBA" id="ARBA00022679"/>
    </source>
</evidence>
<accession>A0A4S8IC24</accession>
<dbReference type="PANTHER" id="PTHR14456:SF2">
    <property type="entry name" value="INOSITOL-PENTAKISPHOSPHATE 2-KINASE"/>
    <property type="match status" value="1"/>
</dbReference>
<comment type="domain">
    <text evidence="6">The EXKPK motif is conserved in inositol-pentakisphosphate 2-kinases of both family 1 and 2.</text>
</comment>
<dbReference type="InterPro" id="IPR009286">
    <property type="entry name" value="Ins_P5_2-kin"/>
</dbReference>
<dbReference type="GO" id="GO:0032958">
    <property type="term" value="P:inositol phosphate biosynthetic process"/>
    <property type="evidence" value="ECO:0007669"/>
    <property type="project" value="TreeGrafter"/>
</dbReference>
<keyword evidence="2 6" id="KW-0808">Transferase</keyword>
<comment type="function">
    <text evidence="6">Phosphorylates Ins(1,3,4,5,6)P5 at position 2 to form Ins(1,2,3,4,5,6)P6 (InsP6 or phytate).</text>
</comment>
<gene>
    <name evidence="7" type="ORF">C4D60_Mb02t20250</name>
</gene>
<keyword evidence="5 6" id="KW-0067">ATP-binding</keyword>
<dbReference type="Pfam" id="PF06090">
    <property type="entry name" value="Ins_P5_2-kin"/>
    <property type="match status" value="1"/>
</dbReference>
<evidence type="ECO:0000256" key="4">
    <source>
        <dbReference type="ARBA" id="ARBA00022777"/>
    </source>
</evidence>
<sequence length="100" mass="11023">MLLIAEDAKDWFYKGEGAANIVLGYCGSSLSLVGKVLRIQKVAKGRSRSPIGCLVLSNHERLVWRDIGELLECTSKDVAARAFIQHVMSNLLDSKHPVID</sequence>
<comment type="catalytic activity">
    <reaction evidence="6">
        <text>1D-myo-inositol 1,3,4,5,6-pentakisphosphate + ATP = 1D-myo-inositol hexakisphosphate + ADP + H(+)</text>
        <dbReference type="Rhea" id="RHEA:20313"/>
        <dbReference type="ChEBI" id="CHEBI:15378"/>
        <dbReference type="ChEBI" id="CHEBI:30616"/>
        <dbReference type="ChEBI" id="CHEBI:57733"/>
        <dbReference type="ChEBI" id="CHEBI:58130"/>
        <dbReference type="ChEBI" id="CHEBI:456216"/>
        <dbReference type="EC" id="2.7.1.158"/>
    </reaction>
</comment>
<evidence type="ECO:0000313" key="7">
    <source>
        <dbReference type="EMBL" id="THU45653.1"/>
    </source>
</evidence>
<dbReference type="Proteomes" id="UP000317650">
    <property type="component" value="Chromosome 2"/>
</dbReference>
<dbReference type="Gene3D" id="3.30.200.110">
    <property type="entry name" value="Inositol-pentakisphosphate 2-kinase, N-lobe"/>
    <property type="match status" value="1"/>
</dbReference>
<dbReference type="AlphaFoldDB" id="A0A4S8IC24"/>
<evidence type="ECO:0000256" key="5">
    <source>
        <dbReference type="ARBA" id="ARBA00022840"/>
    </source>
</evidence>
<dbReference type="GO" id="GO:0035299">
    <property type="term" value="F:inositol-1,3,4,5,6-pentakisphosphate 2-kinase activity"/>
    <property type="evidence" value="ECO:0007669"/>
    <property type="project" value="UniProtKB-EC"/>
</dbReference>
<evidence type="ECO:0000313" key="8">
    <source>
        <dbReference type="Proteomes" id="UP000317650"/>
    </source>
</evidence>
<evidence type="ECO:0000256" key="1">
    <source>
        <dbReference type="ARBA" id="ARBA00012023"/>
    </source>
</evidence>
<dbReference type="PANTHER" id="PTHR14456">
    <property type="entry name" value="INOSITOL POLYPHOSPHATE KINASE 1"/>
    <property type="match status" value="1"/>
</dbReference>
<keyword evidence="8" id="KW-1185">Reference proteome</keyword>
<keyword evidence="3 6" id="KW-0547">Nucleotide-binding</keyword>
<evidence type="ECO:0000256" key="6">
    <source>
        <dbReference type="RuleBase" id="RU364126"/>
    </source>
</evidence>
<dbReference type="GO" id="GO:0005524">
    <property type="term" value="F:ATP binding"/>
    <property type="evidence" value="ECO:0007669"/>
    <property type="project" value="UniProtKB-KW"/>
</dbReference>
<reference evidence="7 8" key="1">
    <citation type="journal article" date="2019" name="Nat. Plants">
        <title>Genome sequencing of Musa balbisiana reveals subgenome evolution and function divergence in polyploid bananas.</title>
        <authorList>
            <person name="Yao X."/>
        </authorList>
    </citation>
    <scope>NUCLEOTIDE SEQUENCE [LARGE SCALE GENOMIC DNA]</scope>
    <source>
        <strain evidence="8">cv. DH-PKW</strain>
        <tissue evidence="7">Leaves</tissue>
    </source>
</reference>
<protein>
    <recommendedName>
        <fullName evidence="1 6">Inositol-pentakisphosphate 2-kinase</fullName>
        <ecNumber evidence="1 6">2.7.1.158</ecNumber>
    </recommendedName>
</protein>
<dbReference type="InterPro" id="IPR043001">
    <property type="entry name" value="IP5_2-K_N_lobe"/>
</dbReference>
<keyword evidence="4 6" id="KW-0418">Kinase</keyword>
<dbReference type="EC" id="2.7.1.158" evidence="1 6"/>
<proteinExistence type="predicted"/>
<dbReference type="STRING" id="52838.A0A4S8IC24"/>
<organism evidence="7 8">
    <name type="scientific">Musa balbisiana</name>
    <name type="common">Banana</name>
    <dbReference type="NCBI Taxonomy" id="52838"/>
    <lineage>
        <taxon>Eukaryota</taxon>
        <taxon>Viridiplantae</taxon>
        <taxon>Streptophyta</taxon>
        <taxon>Embryophyta</taxon>
        <taxon>Tracheophyta</taxon>
        <taxon>Spermatophyta</taxon>
        <taxon>Magnoliopsida</taxon>
        <taxon>Liliopsida</taxon>
        <taxon>Zingiberales</taxon>
        <taxon>Musaceae</taxon>
        <taxon>Musa</taxon>
    </lineage>
</organism>
<dbReference type="EMBL" id="PYDT01000011">
    <property type="protein sequence ID" value="THU45653.1"/>
    <property type="molecule type" value="Genomic_DNA"/>
</dbReference>
<name>A0A4S8IC24_MUSBA</name>
<dbReference type="GO" id="GO:0005634">
    <property type="term" value="C:nucleus"/>
    <property type="evidence" value="ECO:0007669"/>
    <property type="project" value="TreeGrafter"/>
</dbReference>